<keyword evidence="16" id="KW-0694">RNA-binding</keyword>
<feature type="compositionally biased region" description="Polar residues" evidence="24">
    <location>
        <begin position="357"/>
        <end position="372"/>
    </location>
</feature>
<comment type="similarity">
    <text evidence="8">Belongs to the sulfotransferase 1 family. NDST subfamily.</text>
</comment>
<evidence type="ECO:0000313" key="27">
    <source>
        <dbReference type="Proteomes" id="UP000887458"/>
    </source>
</evidence>
<dbReference type="Pfam" id="PF25119">
    <property type="entry name" value="HSNSD_N"/>
    <property type="match status" value="1"/>
</dbReference>
<feature type="compositionally biased region" description="Basic and acidic residues" evidence="24">
    <location>
        <begin position="2225"/>
        <end position="2247"/>
    </location>
</feature>
<comment type="subcellular location">
    <subcellularLocation>
        <location evidence="2">Cytoplasm</location>
    </subcellularLocation>
    <subcellularLocation>
        <location evidence="3">Golgi apparatus</location>
    </subcellularLocation>
    <subcellularLocation>
        <location evidence="1">Nucleus</location>
    </subcellularLocation>
</comment>
<feature type="region of interest" description="Disordered" evidence="24">
    <location>
        <begin position="939"/>
        <end position="1017"/>
    </location>
</feature>
<accession>A0ABQ8JJS9</accession>
<evidence type="ECO:0000256" key="22">
    <source>
        <dbReference type="ARBA" id="ARBA00023242"/>
    </source>
</evidence>
<keyword evidence="21" id="KW-0508">mRNA splicing</keyword>
<dbReference type="EMBL" id="NJHN03000035">
    <property type="protein sequence ID" value="KAH9422857.1"/>
    <property type="molecule type" value="Genomic_DNA"/>
</dbReference>
<dbReference type="SUPFAM" id="SSF50729">
    <property type="entry name" value="PH domain-like"/>
    <property type="match status" value="1"/>
</dbReference>
<evidence type="ECO:0000256" key="8">
    <source>
        <dbReference type="ARBA" id="ARBA00010420"/>
    </source>
</evidence>
<dbReference type="InterPro" id="IPR027417">
    <property type="entry name" value="P-loop_NTPase"/>
</dbReference>
<dbReference type="InterPro" id="IPR021930">
    <property type="entry name" value="Heparan_SO4_deacetylase_dom"/>
</dbReference>
<dbReference type="Pfam" id="PF00685">
    <property type="entry name" value="Sulfotransfer_1"/>
    <property type="match status" value="1"/>
</dbReference>
<keyword evidence="14" id="KW-0509">mRNA transport</keyword>
<sequence>MNDDPISSAVMENSTISNQSSIDNSQIEVIEGEEIQSSTLFEQSSAVVKKNDGHYSNINDSDNSDNESEPELRNTSTSNAGESEYENTNNNENPRECGDGEESIPSKNKTIQPMLDEENVNLNDNTNKECMINTTNATQPKSLPKSAKLSKAELLKAKRNPQYIPRKGSYFEHDDRGNDEDGTKNKENDEPLNVIGEEHEMNDSVNDQNVKTTSAIGKKSMLSSMKLCSDDMNDSVYDHQSQKSDQDQQEGKSLHEKTNILESSSKTTMAAQLVNKKKSIWDSGEKWHHDKFNVDDQKPKTREELIEIYGYDIRTETEAPRLNRRSKYGKGPQRYSRRSDDENAYAKKTLHKVIMKSRSSNAVGTSSKLSSNKNDHHTSNNLSNNSFQKQSSLPNTINKRDRVFDRTSNNDHSKKPILKASTPSNKSNDESGSDLITQKVKSLTTDISVADQKDNNNNNQSGNPMFTNEDFPALMSTSKNDAPANQMSDQSIPQESVNKNTATATNNESKVIYYQVPNSSNETNQTNEDSHSESVQTATLSESNIGSHSLQEYSQQYRQQQQPSNNLSSTTTAVESLQFENSRYSHSRNNKVTSHYYNSSNQSWNNHRQQSSKSHHHIYNHNNSTTNNRKYNNNNNNESNVMVHHHEATINASNNNDDSMIKRYSSLRQQQQRNLTSNAGTVSNVSQPHQSEINNAPQYIETDTTTVKNAIYYEPSAATIASTLMAYYPNSGQSTGPGTTTATGPLNLSQTHFYAADQSQAAANYYLSAATVAYHPAAAPYLPTTATYPPTLAAAATHHTPHPHQSHVTTRFMNTTASATGTAESDRYLQTRPPVTAQNSASILMTAGGQTGYPTVAAIAAAFPSGYPQFPPQPTATTGQQSSPLPAGYPNVQIGGNTGSTGPPISGSGSTAAALTPSGYPESYRDGITYYDIRSQQQAMQRIQQQQSNINNNTQSQSTTSSASNRRCIVGGGGKISASTNKIHESDQANSNLKSTDETKSSSASNNTNNNELSNGIYGSHNNDGQFAINGFVSNHHVRQKFSLISLLSRISLRRWLIISIVLTIISFFYFNELIPNQFRGWIRIPPQVNFYCFRARNPSNSIEDYGQLLFSTKFKSSSNHRLRSDSRILLFVETQYSRLGRQLIEIFESLRFKYKAELSGRPWSTTSFTNQDKGKFSMIIFENLQKYFKLSKYSRQLLDDYCRQFHVGIIGFIVNSNNTANESSSTIISQYLDANYPVKIKSGYKLKDYQLNPAATNFLHITRAGTISLGPIIGNDWFIFEPHRISNVTILYPNSFIPIAQALTNDFFVDTYPGGYRYSTFNRSHVHSIQLKQQQNIDNYKAHLMTTVLLDNGSFDGIQRVLFGNGFDHWLHKLLFIDSLHYLSDGKLSLPIKRYFQIDIDDIFVGERGTRMKKADVDELVEFQTRLQLFIPGFRFNVGFSGKYFHRGFDSENQGDDQMIRMARNFRWFCHTYSHSQAHITMNQTAIEIEMITNQEFASKNNLPVDSDYIVSPHHSGVYPVHEPLYDAWKDVWNVRVTSTEEYPHLRPALWFYHDKLVVYIRIRFLLIDIQVAVINWRKAYSAVNVFMTHQSNYANDRLALYVFESVLKFLQCWTNLELHSLSPIQMAKKYFQIYPEERDPIWTNPCDDKRHYNIWFPKKSCYQFPRFLIVGPQKTGSTALYTFLQLHPSLLTNVPSNRTFEEIQFFNGPNYYKGIDWYLQFFPLSNLEDKFNMTTSPISNSTPTVNNVNVSVLIHNQRNYFARTPPIYTEKSMHYFEKSSTYFDGEQVPMRVHSLLPHTRIVIILINPALRAYSWYQHMRVHNLSVALDFTFYEVVSLNIPNKHLIDKVTMKRLHDLRNRCLNPGMYAIHIERWLSFFPSPQVTIIDGEELRNNPISVMDRLQTFLKLEPHINYHEKIRFDHHKGFFCSINPSTNGTKCLGKSKGRQYPKIDRLAVKYLHRYYWHHNLALSKLLNRLRITSTSSLARTPAQTEMKGWLLKWTNYIQGYQKRYFVLSNTKLSYYRNPMECNQSCRGSIHLESAILHSYDSCSFDISSGPKTIHLRAHNEVDKQNWISAIELAKVRLIRQMDAEYDDYFDITQNFSEIQTMLRTMQAKLNDLQQQKEFLSKQSNAFQQLLDQCEQSEQNCPPEFLPKLRTIKERVTVLYLTCTSIITKSIDFYLCAQAHNRKLQVMLQHESQTRADLEDLVKTLAEQQSHLEQRAIEHQQHATSEHSASSRRDKSENENTEDEEFYDAEANSATEFSVTFPGKAHRIFPTPSTSSPTADRPTNSSKNERPDSQTSNDLAIMTTTKRPVRQRRTRIPYRPNHSLNLWSIMKNCIGKELTKIPMPVNFNEPLSMLQRMTEEFEYADLLHKAAKISDPLEQLVYVAVFSVTCYSTTANRTNKPFNPLLGETYECDRTDDLGWRCISEQVSHHPPMLAQHCQARDWICWREFSMTSKFRGKYLLINPLDITHLEFPASKNHYTWRKVNTTVNNIIVGKLWIDNHGEMNIINHKTGDSCHLTFHPYSYFSRETPKKVTGVVLSKDEKIKWVLNGTWDNKMEACKVINPTQLTSKSSKPVIETGTPKLIWRRVLPSPEYEKMYNMTLLAVQLNEPEEGVAPTDSRLRPDQRLMEEGFWDEANEVKSKLEEKQRTVRRKREEEAEVAASKGQPYIPYEPVWFKKNKDPITDNPVHMFMDTYWKCKDKQDWSACPDIYLDEYKSINQ</sequence>
<evidence type="ECO:0000256" key="24">
    <source>
        <dbReference type="SAM" id="MobiDB-lite"/>
    </source>
</evidence>
<dbReference type="Proteomes" id="UP000887458">
    <property type="component" value="Unassembled WGS sequence"/>
</dbReference>
<comment type="similarity">
    <text evidence="6">Belongs to the OSBP family.</text>
</comment>
<evidence type="ECO:0000256" key="20">
    <source>
        <dbReference type="ARBA" id="ARBA00023161"/>
    </source>
</evidence>
<dbReference type="InterPro" id="IPR000863">
    <property type="entry name" value="Sulfotransferase_dom"/>
</dbReference>
<dbReference type="InterPro" id="IPR056793">
    <property type="entry name" value="HSNSD_N"/>
</dbReference>
<feature type="region of interest" description="Disordered" evidence="24">
    <location>
        <begin position="48"/>
        <end position="126"/>
    </location>
</feature>
<comment type="caution">
    <text evidence="26">The sequence shown here is derived from an EMBL/GenBank/DDBJ whole genome shotgun (WGS) entry which is preliminary data.</text>
</comment>
<feature type="coiled-coil region" evidence="23">
    <location>
        <begin position="2197"/>
        <end position="2224"/>
    </location>
</feature>
<evidence type="ECO:0000256" key="10">
    <source>
        <dbReference type="ARBA" id="ARBA00022448"/>
    </source>
</evidence>
<evidence type="ECO:0000256" key="15">
    <source>
        <dbReference type="ARBA" id="ARBA00022845"/>
    </source>
</evidence>
<dbReference type="SMART" id="SM01044">
    <property type="entry name" value="Btz"/>
    <property type="match status" value="1"/>
</dbReference>
<dbReference type="Gene3D" id="2.40.160.120">
    <property type="match status" value="1"/>
</dbReference>
<evidence type="ECO:0000256" key="1">
    <source>
        <dbReference type="ARBA" id="ARBA00004123"/>
    </source>
</evidence>
<gene>
    <name evidence="26" type="primary">NDST1</name>
    <name evidence="26" type="ORF">DERP_008120</name>
</gene>
<feature type="region of interest" description="Disordered" evidence="24">
    <location>
        <begin position="2225"/>
        <end position="2308"/>
    </location>
</feature>
<evidence type="ECO:0000256" key="3">
    <source>
        <dbReference type="ARBA" id="ARBA00004555"/>
    </source>
</evidence>
<comment type="pathway">
    <text evidence="4">Glycan metabolism; heparin biosynthesis.</text>
</comment>
<keyword evidence="12" id="KW-0597">Phosphoprotein</keyword>
<feature type="compositionally biased region" description="Low complexity" evidence="24">
    <location>
        <begin position="900"/>
        <end position="911"/>
    </location>
</feature>
<dbReference type="InterPro" id="IPR018545">
    <property type="entry name" value="Btz_dom"/>
</dbReference>
<dbReference type="Pfam" id="PF12062">
    <property type="entry name" value="HSNSD-CE"/>
    <property type="match status" value="1"/>
</dbReference>
<evidence type="ECO:0000256" key="7">
    <source>
        <dbReference type="ARBA" id="ARBA00009548"/>
    </source>
</evidence>
<dbReference type="InterPro" id="IPR037239">
    <property type="entry name" value="OSBP_sf"/>
</dbReference>
<evidence type="ECO:0000256" key="14">
    <source>
        <dbReference type="ARBA" id="ARBA00022816"/>
    </source>
</evidence>
<keyword evidence="11" id="KW-0963">Cytoplasm</keyword>
<proteinExistence type="inferred from homology"/>
<feature type="region of interest" description="Disordered" evidence="24">
    <location>
        <begin position="155"/>
        <end position="269"/>
    </location>
</feature>
<keyword evidence="10" id="KW-0813">Transport</keyword>
<dbReference type="SMART" id="SM00233">
    <property type="entry name" value="PH"/>
    <property type="match status" value="1"/>
</dbReference>
<protein>
    <recommendedName>
        <fullName evidence="9">[heparan sulfate]-glucosamine N-sulfotransferase</fullName>
        <ecNumber evidence="9">2.8.2.8</ecNumber>
    </recommendedName>
</protein>
<evidence type="ECO:0000256" key="13">
    <source>
        <dbReference type="ARBA" id="ARBA00022664"/>
    </source>
</evidence>
<evidence type="ECO:0000256" key="2">
    <source>
        <dbReference type="ARBA" id="ARBA00004496"/>
    </source>
</evidence>
<dbReference type="Gene3D" id="3.40.50.300">
    <property type="entry name" value="P-loop containing nucleotide triphosphate hydrolases"/>
    <property type="match status" value="1"/>
</dbReference>
<evidence type="ECO:0000256" key="4">
    <source>
        <dbReference type="ARBA" id="ARBA00004841"/>
    </source>
</evidence>
<evidence type="ECO:0000256" key="17">
    <source>
        <dbReference type="ARBA" id="ARBA00023034"/>
    </source>
</evidence>
<dbReference type="PANTHER" id="PTHR10972">
    <property type="entry name" value="OXYSTEROL-BINDING PROTEIN-RELATED"/>
    <property type="match status" value="1"/>
</dbReference>
<dbReference type="InterPro" id="IPR011993">
    <property type="entry name" value="PH-like_dom_sf"/>
</dbReference>
<feature type="compositionally biased region" description="Polar residues" evidence="24">
    <location>
        <begin position="875"/>
        <end position="884"/>
    </location>
</feature>
<keyword evidence="20" id="KW-0866">Nonsense-mediated mRNA decay</keyword>
<feature type="compositionally biased region" description="Low complexity" evidence="24">
    <location>
        <begin position="218"/>
        <end position="227"/>
    </location>
</feature>
<comment type="similarity">
    <text evidence="7">Belongs to the CASC3 family.</text>
</comment>
<dbReference type="Pfam" id="PF09405">
    <property type="entry name" value="Btz"/>
    <property type="match status" value="1"/>
</dbReference>
<dbReference type="SUPFAM" id="SSF144000">
    <property type="entry name" value="Oxysterol-binding protein-like"/>
    <property type="match status" value="1"/>
</dbReference>
<feature type="compositionally biased region" description="Basic and acidic residues" evidence="24">
    <location>
        <begin position="169"/>
        <end position="189"/>
    </location>
</feature>
<dbReference type="Pfam" id="PF01237">
    <property type="entry name" value="Oxysterol_BP"/>
    <property type="match status" value="1"/>
</dbReference>
<feature type="compositionally biased region" description="Polar residues" evidence="24">
    <location>
        <begin position="475"/>
        <end position="509"/>
    </location>
</feature>
<feature type="compositionally biased region" description="Polar residues" evidence="24">
    <location>
        <begin position="516"/>
        <end position="543"/>
    </location>
</feature>
<feature type="region of interest" description="Disordered" evidence="24">
    <location>
        <begin position="580"/>
        <end position="638"/>
    </location>
</feature>
<organism evidence="26 27">
    <name type="scientific">Dermatophagoides pteronyssinus</name>
    <name type="common">European house dust mite</name>
    <dbReference type="NCBI Taxonomy" id="6956"/>
    <lineage>
        <taxon>Eukaryota</taxon>
        <taxon>Metazoa</taxon>
        <taxon>Ecdysozoa</taxon>
        <taxon>Arthropoda</taxon>
        <taxon>Chelicerata</taxon>
        <taxon>Arachnida</taxon>
        <taxon>Acari</taxon>
        <taxon>Acariformes</taxon>
        <taxon>Sarcoptiformes</taxon>
        <taxon>Astigmata</taxon>
        <taxon>Psoroptidia</taxon>
        <taxon>Analgoidea</taxon>
        <taxon>Pyroglyphidae</taxon>
        <taxon>Dermatophagoidinae</taxon>
        <taxon>Dermatophagoides</taxon>
    </lineage>
</organism>
<dbReference type="EC" id="2.8.2.8" evidence="9"/>
<dbReference type="PANTHER" id="PTHR10972:SF205">
    <property type="entry name" value="OXYSTEROL-BINDING PROTEIN 1"/>
    <property type="match status" value="1"/>
</dbReference>
<evidence type="ECO:0000256" key="19">
    <source>
        <dbReference type="ARBA" id="ARBA00023121"/>
    </source>
</evidence>
<dbReference type="InterPro" id="IPR000648">
    <property type="entry name" value="Oxysterol-bd"/>
</dbReference>
<feature type="compositionally biased region" description="Low complexity" evidence="24">
    <location>
        <begin position="13"/>
        <end position="25"/>
    </location>
</feature>
<feature type="domain" description="PH" evidence="25">
    <location>
        <begin position="1993"/>
        <end position="2085"/>
    </location>
</feature>
<keyword evidence="15" id="KW-0810">Translation regulation</keyword>
<keyword evidence="18" id="KW-0445">Lipid transport</keyword>
<feature type="compositionally biased region" description="Polar residues" evidence="24">
    <location>
        <begin position="379"/>
        <end position="397"/>
    </location>
</feature>
<keyword evidence="23" id="KW-0175">Coiled coil</keyword>
<keyword evidence="27" id="KW-1185">Reference proteome</keyword>
<feature type="compositionally biased region" description="Polar residues" evidence="24">
    <location>
        <begin position="203"/>
        <end position="215"/>
    </location>
</feature>
<dbReference type="PROSITE" id="PS50003">
    <property type="entry name" value="PH_DOMAIN"/>
    <property type="match status" value="1"/>
</dbReference>
<evidence type="ECO:0000256" key="23">
    <source>
        <dbReference type="SAM" id="Coils"/>
    </source>
</evidence>
<feature type="compositionally biased region" description="Low complexity" evidence="24">
    <location>
        <begin position="620"/>
        <end position="638"/>
    </location>
</feature>
<feature type="compositionally biased region" description="Polar residues" evidence="24">
    <location>
        <begin position="2280"/>
        <end position="2295"/>
    </location>
</feature>
<feature type="coiled-coil region" evidence="23">
    <location>
        <begin position="2105"/>
        <end position="2149"/>
    </location>
</feature>
<evidence type="ECO:0000256" key="11">
    <source>
        <dbReference type="ARBA" id="ARBA00022490"/>
    </source>
</evidence>
<evidence type="ECO:0000256" key="6">
    <source>
        <dbReference type="ARBA" id="ARBA00008842"/>
    </source>
</evidence>
<reference evidence="26 27" key="2">
    <citation type="journal article" date="2022" name="Mol. Biol. Evol.">
        <title>Comparative Genomics Reveals Insights into the Divergent Evolution of Astigmatic Mites and Household Pest Adaptations.</title>
        <authorList>
            <person name="Xiong Q."/>
            <person name="Wan A.T."/>
            <person name="Liu X."/>
            <person name="Fung C.S."/>
            <person name="Xiao X."/>
            <person name="Malainual N."/>
            <person name="Hou J."/>
            <person name="Wang L."/>
            <person name="Wang M."/>
            <person name="Yang K.Y."/>
            <person name="Cui Y."/>
            <person name="Leung E.L."/>
            <person name="Nong W."/>
            <person name="Shin S.K."/>
            <person name="Au S.W."/>
            <person name="Jeong K.Y."/>
            <person name="Chew F.T."/>
            <person name="Hui J.H."/>
            <person name="Leung T.F."/>
            <person name="Tungtrongchitr A."/>
            <person name="Zhong N."/>
            <person name="Liu Z."/>
            <person name="Tsui S.K."/>
        </authorList>
    </citation>
    <scope>NUCLEOTIDE SEQUENCE [LARGE SCALE GENOMIC DNA]</scope>
    <source>
        <strain evidence="26">Derp</strain>
    </source>
</reference>
<feature type="compositionally biased region" description="Acidic residues" evidence="24">
    <location>
        <begin position="2248"/>
        <end position="2257"/>
    </location>
</feature>
<evidence type="ECO:0000256" key="21">
    <source>
        <dbReference type="ARBA" id="ARBA00023187"/>
    </source>
</evidence>
<feature type="region of interest" description="Disordered" evidence="24">
    <location>
        <begin position="320"/>
        <end position="433"/>
    </location>
</feature>
<keyword evidence="13" id="KW-0507">mRNA processing</keyword>
<comment type="pathway">
    <text evidence="5">Glycan metabolism; heparan sulfate biosynthesis.</text>
</comment>
<evidence type="ECO:0000259" key="25">
    <source>
        <dbReference type="PROSITE" id="PS50003"/>
    </source>
</evidence>
<feature type="region of interest" description="Disordered" evidence="24">
    <location>
        <begin position="1"/>
        <end position="25"/>
    </location>
</feature>
<dbReference type="Gene3D" id="2.30.29.30">
    <property type="entry name" value="Pleckstrin-homology domain (PH domain)/Phosphotyrosine-binding domain (PTB)"/>
    <property type="match status" value="1"/>
</dbReference>
<feature type="compositionally biased region" description="Polar residues" evidence="24">
    <location>
        <begin position="260"/>
        <end position="269"/>
    </location>
</feature>
<reference evidence="26 27" key="1">
    <citation type="journal article" date="2018" name="J. Allergy Clin. Immunol.">
        <title>High-quality assembly of Dermatophagoides pteronyssinus genome and transcriptome reveals a wide range of novel allergens.</title>
        <authorList>
            <person name="Liu X.Y."/>
            <person name="Yang K.Y."/>
            <person name="Wang M.Q."/>
            <person name="Kwok J.S."/>
            <person name="Zeng X."/>
            <person name="Yang Z."/>
            <person name="Xiao X.J."/>
            <person name="Lau C.P."/>
            <person name="Li Y."/>
            <person name="Huang Z.M."/>
            <person name="Ba J.G."/>
            <person name="Yim A.K."/>
            <person name="Ouyang C.Y."/>
            <person name="Ngai S.M."/>
            <person name="Chan T.F."/>
            <person name="Leung E.L."/>
            <person name="Liu L."/>
            <person name="Liu Z.G."/>
            <person name="Tsui S.K."/>
        </authorList>
    </citation>
    <scope>NUCLEOTIDE SEQUENCE [LARGE SCALE GENOMIC DNA]</scope>
    <source>
        <strain evidence="26">Derp</strain>
    </source>
</reference>
<keyword evidence="17" id="KW-0333">Golgi apparatus</keyword>
<evidence type="ECO:0000256" key="12">
    <source>
        <dbReference type="ARBA" id="ARBA00022553"/>
    </source>
</evidence>
<feature type="compositionally biased region" description="Polar residues" evidence="24">
    <location>
        <begin position="590"/>
        <end position="609"/>
    </location>
</feature>
<feature type="region of interest" description="Disordered" evidence="24">
    <location>
        <begin position="447"/>
        <end position="543"/>
    </location>
</feature>
<evidence type="ECO:0000256" key="16">
    <source>
        <dbReference type="ARBA" id="ARBA00022884"/>
    </source>
</evidence>
<evidence type="ECO:0000256" key="9">
    <source>
        <dbReference type="ARBA" id="ARBA00012979"/>
    </source>
</evidence>
<evidence type="ECO:0000256" key="18">
    <source>
        <dbReference type="ARBA" id="ARBA00023055"/>
    </source>
</evidence>
<keyword evidence="19" id="KW-0446">Lipid-binding</keyword>
<name>A0ABQ8JJS9_DERPT</name>
<dbReference type="InterPro" id="IPR001849">
    <property type="entry name" value="PH_domain"/>
</dbReference>
<evidence type="ECO:0000256" key="5">
    <source>
        <dbReference type="ARBA" id="ARBA00005093"/>
    </source>
</evidence>
<feature type="compositionally biased region" description="Low complexity" evidence="24">
    <location>
        <begin position="1001"/>
        <end position="1015"/>
    </location>
</feature>
<dbReference type="Pfam" id="PF00169">
    <property type="entry name" value="PH"/>
    <property type="match status" value="1"/>
</dbReference>
<feature type="compositionally biased region" description="Low complexity" evidence="24">
    <location>
        <begin position="939"/>
        <end position="966"/>
    </location>
</feature>
<feature type="compositionally biased region" description="Basic and acidic residues" evidence="24">
    <location>
        <begin position="398"/>
        <end position="414"/>
    </location>
</feature>
<keyword evidence="22" id="KW-0539">Nucleus</keyword>
<feature type="compositionally biased region" description="Basic and acidic residues" evidence="24">
    <location>
        <begin position="236"/>
        <end position="259"/>
    </location>
</feature>
<feature type="region of interest" description="Disordered" evidence="24">
    <location>
        <begin position="870"/>
        <end position="920"/>
    </location>
</feature>
<evidence type="ECO:0000313" key="26">
    <source>
        <dbReference type="EMBL" id="KAH9422857.1"/>
    </source>
</evidence>
<dbReference type="SUPFAM" id="SSF52540">
    <property type="entry name" value="P-loop containing nucleoside triphosphate hydrolases"/>
    <property type="match status" value="1"/>
</dbReference>